<dbReference type="Proteomes" id="UP000821853">
    <property type="component" value="Chromosome 1"/>
</dbReference>
<reference evidence="1 2" key="1">
    <citation type="journal article" date="2020" name="Cell">
        <title>Large-Scale Comparative Analyses of Tick Genomes Elucidate Their Genetic Diversity and Vector Capacities.</title>
        <authorList>
            <consortium name="Tick Genome and Microbiome Consortium (TIGMIC)"/>
            <person name="Jia N."/>
            <person name="Wang J."/>
            <person name="Shi W."/>
            <person name="Du L."/>
            <person name="Sun Y."/>
            <person name="Zhan W."/>
            <person name="Jiang J.F."/>
            <person name="Wang Q."/>
            <person name="Zhang B."/>
            <person name="Ji P."/>
            <person name="Bell-Sakyi L."/>
            <person name="Cui X.M."/>
            <person name="Yuan T.T."/>
            <person name="Jiang B.G."/>
            <person name="Yang W.F."/>
            <person name="Lam T.T."/>
            <person name="Chang Q.C."/>
            <person name="Ding S.J."/>
            <person name="Wang X.J."/>
            <person name="Zhu J.G."/>
            <person name="Ruan X.D."/>
            <person name="Zhao L."/>
            <person name="Wei J.T."/>
            <person name="Ye R.Z."/>
            <person name="Que T.C."/>
            <person name="Du C.H."/>
            <person name="Zhou Y.H."/>
            <person name="Cheng J.X."/>
            <person name="Dai P.F."/>
            <person name="Guo W.B."/>
            <person name="Han X.H."/>
            <person name="Huang E.J."/>
            <person name="Li L.F."/>
            <person name="Wei W."/>
            <person name="Gao Y.C."/>
            <person name="Liu J.Z."/>
            <person name="Shao H.Z."/>
            <person name="Wang X."/>
            <person name="Wang C.C."/>
            <person name="Yang T.C."/>
            <person name="Huo Q.B."/>
            <person name="Li W."/>
            <person name="Chen H.Y."/>
            <person name="Chen S.E."/>
            <person name="Zhou L.G."/>
            <person name="Ni X.B."/>
            <person name="Tian J.H."/>
            <person name="Sheng Y."/>
            <person name="Liu T."/>
            <person name="Pan Y.S."/>
            <person name="Xia L.Y."/>
            <person name="Li J."/>
            <person name="Zhao F."/>
            <person name="Cao W.C."/>
        </authorList>
    </citation>
    <scope>NUCLEOTIDE SEQUENCE [LARGE SCALE GENOMIC DNA]</scope>
    <source>
        <strain evidence="1">HaeL-2018</strain>
    </source>
</reference>
<proteinExistence type="predicted"/>
<dbReference type="OMA" id="PWENCIS"/>
<dbReference type="EMBL" id="JABSTR010000001">
    <property type="protein sequence ID" value="KAH9360353.1"/>
    <property type="molecule type" value="Genomic_DNA"/>
</dbReference>
<name>A0A9J6FDC8_HAELO</name>
<evidence type="ECO:0000313" key="1">
    <source>
        <dbReference type="EMBL" id="KAH9360353.1"/>
    </source>
</evidence>
<organism evidence="1 2">
    <name type="scientific">Haemaphysalis longicornis</name>
    <name type="common">Bush tick</name>
    <dbReference type="NCBI Taxonomy" id="44386"/>
    <lineage>
        <taxon>Eukaryota</taxon>
        <taxon>Metazoa</taxon>
        <taxon>Ecdysozoa</taxon>
        <taxon>Arthropoda</taxon>
        <taxon>Chelicerata</taxon>
        <taxon>Arachnida</taxon>
        <taxon>Acari</taxon>
        <taxon>Parasitiformes</taxon>
        <taxon>Ixodida</taxon>
        <taxon>Ixodoidea</taxon>
        <taxon>Ixodidae</taxon>
        <taxon>Haemaphysalinae</taxon>
        <taxon>Haemaphysalis</taxon>
    </lineage>
</organism>
<gene>
    <name evidence="1" type="ORF">HPB48_003548</name>
</gene>
<dbReference type="AlphaFoldDB" id="A0A9J6FDC8"/>
<dbReference type="PANTHER" id="PTHR37162">
    <property type="entry name" value="HAT FAMILY DIMERISATION DOMAINCONTAINING PROTEIN-RELATED"/>
    <property type="match status" value="1"/>
</dbReference>
<evidence type="ECO:0000313" key="2">
    <source>
        <dbReference type="Proteomes" id="UP000821853"/>
    </source>
</evidence>
<evidence type="ECO:0008006" key="3">
    <source>
        <dbReference type="Google" id="ProtNLM"/>
    </source>
</evidence>
<comment type="caution">
    <text evidence="1">The sequence shown here is derived from an EMBL/GenBank/DDBJ whole genome shotgun (WGS) entry which is preliminary data.</text>
</comment>
<dbReference type="OrthoDB" id="6512844at2759"/>
<dbReference type="PANTHER" id="PTHR37162:SF10">
    <property type="entry name" value="DUF4371 DOMAIN-CONTAINING PROTEIN"/>
    <property type="match status" value="1"/>
</dbReference>
<keyword evidence="2" id="KW-1185">Reference proteome</keyword>
<sequence length="155" mass="17401">MPKAQWWRKRHAFAIAVDESSDSKSQMYPIVMTYYVEESQYVASQLFCLQEVHGEATGQKIENLVLDALKSRDIPVENCFTFSPNNANVTVSKKNGMTAVLKEAQENLIVLGCPCHLVNLAAEKKKAACLPAKFGEVLMDIYYLKKSAKQKGRLI</sequence>
<protein>
    <recommendedName>
        <fullName evidence="3">DUF4371 domain-containing protein</fullName>
    </recommendedName>
</protein>
<accession>A0A9J6FDC8</accession>
<dbReference type="VEuPathDB" id="VectorBase:HLOH_049736"/>